<dbReference type="Proteomes" id="UP001497457">
    <property type="component" value="Chromosome 26rd"/>
</dbReference>
<dbReference type="InterPro" id="IPR005174">
    <property type="entry name" value="KIB1-4_b-propeller"/>
</dbReference>
<keyword evidence="3" id="KW-1185">Reference proteome</keyword>
<dbReference type="EMBL" id="OZ075136">
    <property type="protein sequence ID" value="CAL5000716.1"/>
    <property type="molecule type" value="Genomic_DNA"/>
</dbReference>
<feature type="domain" description="KIB1-4 beta-propeller" evidence="1">
    <location>
        <begin position="41"/>
        <end position="297"/>
    </location>
</feature>
<name>A0ABC9BFS3_9POAL</name>
<organism evidence="2 3">
    <name type="scientific">Urochloa decumbens</name>
    <dbReference type="NCBI Taxonomy" id="240449"/>
    <lineage>
        <taxon>Eukaryota</taxon>
        <taxon>Viridiplantae</taxon>
        <taxon>Streptophyta</taxon>
        <taxon>Embryophyta</taxon>
        <taxon>Tracheophyta</taxon>
        <taxon>Spermatophyta</taxon>
        <taxon>Magnoliopsida</taxon>
        <taxon>Liliopsida</taxon>
        <taxon>Poales</taxon>
        <taxon>Poaceae</taxon>
        <taxon>PACMAD clade</taxon>
        <taxon>Panicoideae</taxon>
        <taxon>Panicodae</taxon>
        <taxon>Paniceae</taxon>
        <taxon>Melinidinae</taxon>
        <taxon>Urochloa</taxon>
    </lineage>
</organism>
<evidence type="ECO:0000259" key="1">
    <source>
        <dbReference type="Pfam" id="PF03478"/>
    </source>
</evidence>
<protein>
    <recommendedName>
        <fullName evidence="1">KIB1-4 beta-propeller domain-containing protein</fullName>
    </recommendedName>
</protein>
<reference evidence="2 3" key="2">
    <citation type="submission" date="2024-10" db="EMBL/GenBank/DDBJ databases">
        <authorList>
            <person name="Ryan C."/>
        </authorList>
    </citation>
    <scope>NUCLEOTIDE SEQUENCE [LARGE SCALE GENOMIC DNA]</scope>
</reference>
<reference evidence="3" key="1">
    <citation type="submission" date="2024-06" db="EMBL/GenBank/DDBJ databases">
        <authorList>
            <person name="Ryan C."/>
        </authorList>
    </citation>
    <scope>NUCLEOTIDE SEQUENCE [LARGE SCALE GENOMIC DNA]</scope>
</reference>
<dbReference type="Pfam" id="PF03478">
    <property type="entry name" value="Beta-prop_KIB1-4"/>
    <property type="match status" value="1"/>
</dbReference>
<proteinExistence type="predicted"/>
<dbReference type="AlphaFoldDB" id="A0ABC9BFS3"/>
<accession>A0ABC9BFS3</accession>
<dbReference type="PANTHER" id="PTHR33165:SF52">
    <property type="entry name" value="F-BOX DOMAIN-CONTAINING PROTEIN"/>
    <property type="match status" value="1"/>
</dbReference>
<sequence>MNPRRPHRRPLLLLVPSNLASQGPLLLLVPDKDRATESPTLFHLPRRRCLPFRLPPAPQDSTRHLVSLGCRVVIRDYLSDLNRRDLRMVHLLTGEQTRLPPPNAKAGSFNHFILSGDLLVNWGYFGRTICFCRLGAADWSVATIRIRGVWEEHYFLEDIICVKGTIYALVSTCYWYDRPGYRLGVVNISENWPSSAELVLLGDRLDARSVHLPVGTPLILRLAECLGQLIVVSTSKPNPRVDNVFCWKSEESKWVRITRIGGCALFFGTPFFVGSLGPDHPGIRKDCIYFSRDGLWSEYSLIDGSFRQYDHAVLPGGRSRGDFSAPVWVLPSKHS</sequence>
<gene>
    <name evidence="2" type="ORF">URODEC1_LOCUS64998</name>
</gene>
<evidence type="ECO:0000313" key="2">
    <source>
        <dbReference type="EMBL" id="CAL5000716.1"/>
    </source>
</evidence>
<dbReference type="PANTHER" id="PTHR33165">
    <property type="entry name" value="F-BOX DOMAIN CONTAINING PROTEIN-LIKE-RELATED"/>
    <property type="match status" value="1"/>
</dbReference>
<evidence type="ECO:0000313" key="3">
    <source>
        <dbReference type="Proteomes" id="UP001497457"/>
    </source>
</evidence>